<keyword evidence="14" id="KW-1185">Reference proteome</keyword>
<reference evidence="12" key="3">
    <citation type="submission" date="2023-09" db="EMBL/GenBank/DDBJ databases">
        <authorList>
            <person name="Schober I."/>
            <person name="Bunk B."/>
        </authorList>
    </citation>
    <scope>NUCLEOTIDE SEQUENCE</scope>
    <source>
        <strain evidence="12">DSM 103800</strain>
    </source>
</reference>
<organism evidence="11 13">
    <name type="scientific">Roseomonas gilardii</name>
    <dbReference type="NCBI Taxonomy" id="257708"/>
    <lineage>
        <taxon>Bacteria</taxon>
        <taxon>Pseudomonadati</taxon>
        <taxon>Pseudomonadota</taxon>
        <taxon>Alphaproteobacteria</taxon>
        <taxon>Acetobacterales</taxon>
        <taxon>Roseomonadaceae</taxon>
        <taxon>Roseomonas</taxon>
    </lineage>
</organism>
<feature type="transmembrane region" description="Helical" evidence="9">
    <location>
        <begin position="195"/>
        <end position="216"/>
    </location>
</feature>
<evidence type="ECO:0000256" key="8">
    <source>
        <dbReference type="ARBA" id="ARBA00023136"/>
    </source>
</evidence>
<dbReference type="KEGG" id="rgi:RGI145_05145"/>
<dbReference type="PANTHER" id="PTHR30614">
    <property type="entry name" value="MEMBRANE COMPONENT OF AMINO ACID ABC TRANSPORTER"/>
    <property type="match status" value="1"/>
</dbReference>
<evidence type="ECO:0000256" key="9">
    <source>
        <dbReference type="RuleBase" id="RU363032"/>
    </source>
</evidence>
<dbReference type="STRING" id="257708.RGI145_05145"/>
<dbReference type="EMBL" id="JAVVDO010000011">
    <property type="protein sequence ID" value="MDT8331172.1"/>
    <property type="molecule type" value="Genomic_DNA"/>
</dbReference>
<dbReference type="Proteomes" id="UP001258945">
    <property type="component" value="Unassembled WGS sequence"/>
</dbReference>
<keyword evidence="6" id="KW-0029">Amino-acid transport</keyword>
<dbReference type="PROSITE" id="PS50928">
    <property type="entry name" value="ABC_TM1"/>
    <property type="match status" value="1"/>
</dbReference>
<evidence type="ECO:0000256" key="2">
    <source>
        <dbReference type="ARBA" id="ARBA00010072"/>
    </source>
</evidence>
<evidence type="ECO:0000256" key="7">
    <source>
        <dbReference type="ARBA" id="ARBA00022989"/>
    </source>
</evidence>
<comment type="similarity">
    <text evidence="2">Belongs to the binding-protein-dependent transport system permease family. HisMQ subfamily.</text>
</comment>
<reference evidence="12 14" key="2">
    <citation type="journal article" date="2019" name="Microb. Pathog.">
        <title>Comparison of VITEK 2, MALDI-TOF MS, 16S rRNA gene sequencing, and whole-genome sequencing for identification of Roseomonas mucosa.</title>
        <authorList>
            <person name="Rudolph W.W."/>
            <person name="Gunzer F."/>
            <person name="Trauth M."/>
            <person name="Bunk B."/>
            <person name="Bigge R."/>
            <person name="Schrottner P."/>
        </authorList>
    </citation>
    <scope>NUCLEOTIDE SEQUENCE [LARGE SCALE GENOMIC DNA]</scope>
    <source>
        <strain evidence="12 14">DSM 103800</strain>
    </source>
</reference>
<feature type="transmembrane region" description="Helical" evidence="9">
    <location>
        <begin position="60"/>
        <end position="83"/>
    </location>
</feature>
<sequence length="228" mass="24285">MDSGFAFSFLNARVAAEYWPRIAEGFALTLALAALIVVAGLAAGLGLAAVRALGIRPLNWLIVFFVDLFRALPPLVILVLLYFGLPSAGMSLSGFWATWLALTLVLAAFAEEIYWAGITAVPRGQWDAARALGFRFLPVLFLVVLPQAVRMVIPPLTNRTIAITKGTALASVVGVSEILGAAQSSMAFSANPTPLTLGAIAYAVLFLPVVGLGRWIERRFTLGRARSA</sequence>
<feature type="transmembrane region" description="Helical" evidence="9">
    <location>
        <begin position="25"/>
        <end position="48"/>
    </location>
</feature>
<feature type="transmembrane region" description="Helical" evidence="9">
    <location>
        <begin position="128"/>
        <end position="149"/>
    </location>
</feature>
<evidence type="ECO:0000256" key="6">
    <source>
        <dbReference type="ARBA" id="ARBA00022970"/>
    </source>
</evidence>
<keyword evidence="8 9" id="KW-0472">Membrane</keyword>
<dbReference type="PANTHER" id="PTHR30614:SF0">
    <property type="entry name" value="L-CYSTINE TRANSPORT SYSTEM PERMEASE PROTEIN TCYL"/>
    <property type="match status" value="1"/>
</dbReference>
<accession>A0A1L7ACS5</accession>
<feature type="domain" description="ABC transmembrane type-1" evidence="10">
    <location>
        <begin position="26"/>
        <end position="213"/>
    </location>
</feature>
<protein>
    <submittedName>
        <fullName evidence="12">ABC transporter permease subunit</fullName>
    </submittedName>
    <submittedName>
        <fullName evidence="11">Polar amino acid ABC transporter permease</fullName>
    </submittedName>
</protein>
<evidence type="ECO:0000259" key="10">
    <source>
        <dbReference type="PROSITE" id="PS50928"/>
    </source>
</evidence>
<evidence type="ECO:0000313" key="12">
    <source>
        <dbReference type="EMBL" id="MDT8331172.1"/>
    </source>
</evidence>
<gene>
    <name evidence="11" type="ORF">RGI145_05145</name>
    <name evidence="12" type="ORF">RQ831_08900</name>
</gene>
<evidence type="ECO:0000256" key="5">
    <source>
        <dbReference type="ARBA" id="ARBA00022692"/>
    </source>
</evidence>
<keyword evidence="5 9" id="KW-0812">Transmembrane</keyword>
<dbReference type="CDD" id="cd06261">
    <property type="entry name" value="TM_PBP2"/>
    <property type="match status" value="1"/>
</dbReference>
<dbReference type="GO" id="GO:0043190">
    <property type="term" value="C:ATP-binding cassette (ABC) transporter complex"/>
    <property type="evidence" value="ECO:0007669"/>
    <property type="project" value="InterPro"/>
</dbReference>
<keyword evidence="3 9" id="KW-0813">Transport</keyword>
<dbReference type="Pfam" id="PF00528">
    <property type="entry name" value="BPD_transp_1"/>
    <property type="match status" value="1"/>
</dbReference>
<dbReference type="GO" id="GO:0022857">
    <property type="term" value="F:transmembrane transporter activity"/>
    <property type="evidence" value="ECO:0007669"/>
    <property type="project" value="InterPro"/>
</dbReference>
<keyword evidence="7 9" id="KW-1133">Transmembrane helix</keyword>
<proteinExistence type="inferred from homology"/>
<dbReference type="Proteomes" id="UP000185494">
    <property type="component" value="Chromosome 1"/>
</dbReference>
<dbReference type="NCBIfam" id="TIGR01726">
    <property type="entry name" value="HEQRo_perm_3TM"/>
    <property type="match status" value="1"/>
</dbReference>
<dbReference type="AlphaFoldDB" id="A0A1L7ACS5"/>
<evidence type="ECO:0000313" key="13">
    <source>
        <dbReference type="Proteomes" id="UP000185494"/>
    </source>
</evidence>
<keyword evidence="4" id="KW-1003">Cell membrane</keyword>
<evidence type="ECO:0000256" key="1">
    <source>
        <dbReference type="ARBA" id="ARBA00004429"/>
    </source>
</evidence>
<dbReference type="Gene3D" id="1.10.3720.10">
    <property type="entry name" value="MetI-like"/>
    <property type="match status" value="1"/>
</dbReference>
<reference evidence="11 13" key="1">
    <citation type="submission" date="2016-05" db="EMBL/GenBank/DDBJ databases">
        <title>Complete Genome and Methylome Analysis of Psychrotrophic Bacterial Isolates from Antarctic Lake Untersee.</title>
        <authorList>
            <person name="Fomenkov A."/>
            <person name="Akimov V.N."/>
            <person name="Vasilyeva L.V."/>
            <person name="Andersen D."/>
            <person name="Vincze T."/>
            <person name="Roberts R.J."/>
        </authorList>
    </citation>
    <scope>NUCLEOTIDE SEQUENCE [LARGE SCALE GENOMIC DNA]</scope>
    <source>
        <strain evidence="11 13">U14-5</strain>
    </source>
</reference>
<feature type="transmembrane region" description="Helical" evidence="9">
    <location>
        <begin position="95"/>
        <end position="116"/>
    </location>
</feature>
<evidence type="ECO:0000256" key="3">
    <source>
        <dbReference type="ARBA" id="ARBA00022448"/>
    </source>
</evidence>
<comment type="subcellular location">
    <subcellularLocation>
        <location evidence="1">Cell inner membrane</location>
        <topology evidence="1">Multi-pass membrane protein</topology>
    </subcellularLocation>
    <subcellularLocation>
        <location evidence="9">Cell membrane</location>
        <topology evidence="9">Multi-pass membrane protein</topology>
    </subcellularLocation>
</comment>
<dbReference type="InterPro" id="IPR043429">
    <property type="entry name" value="ArtM/GltK/GlnP/TcyL/YhdX-like"/>
</dbReference>
<evidence type="ECO:0000256" key="4">
    <source>
        <dbReference type="ARBA" id="ARBA00022475"/>
    </source>
</evidence>
<dbReference type="InterPro" id="IPR035906">
    <property type="entry name" value="MetI-like_sf"/>
</dbReference>
<dbReference type="EMBL" id="CP015583">
    <property type="protein sequence ID" value="APT56582.1"/>
    <property type="molecule type" value="Genomic_DNA"/>
</dbReference>
<dbReference type="RefSeq" id="WP_075797525.1">
    <property type="nucleotide sequence ID" value="NZ_CP015583.1"/>
</dbReference>
<dbReference type="GO" id="GO:0006865">
    <property type="term" value="P:amino acid transport"/>
    <property type="evidence" value="ECO:0007669"/>
    <property type="project" value="UniProtKB-KW"/>
</dbReference>
<name>A0A1L7ACS5_9PROT</name>
<dbReference type="InterPro" id="IPR000515">
    <property type="entry name" value="MetI-like"/>
</dbReference>
<dbReference type="SUPFAM" id="SSF161098">
    <property type="entry name" value="MetI-like"/>
    <property type="match status" value="1"/>
</dbReference>
<evidence type="ECO:0000313" key="14">
    <source>
        <dbReference type="Proteomes" id="UP001258945"/>
    </source>
</evidence>
<dbReference type="InterPro" id="IPR010065">
    <property type="entry name" value="AA_ABC_transptr_permease_3TM"/>
</dbReference>
<evidence type="ECO:0000313" key="11">
    <source>
        <dbReference type="EMBL" id="APT56582.1"/>
    </source>
</evidence>
<dbReference type="eggNOG" id="COG0765">
    <property type="taxonomic scope" value="Bacteria"/>
</dbReference>